<dbReference type="HAMAP" id="MF_01393">
    <property type="entry name" value="ATP_synth_a_bact"/>
    <property type="match status" value="1"/>
</dbReference>
<dbReference type="InterPro" id="IPR035908">
    <property type="entry name" value="F0_ATP_A_sf"/>
</dbReference>
<keyword evidence="8 11" id="KW-0406">Ion transport</keyword>
<feature type="transmembrane region" description="Helical" evidence="11">
    <location>
        <begin position="116"/>
        <end position="143"/>
    </location>
</feature>
<dbReference type="PANTHER" id="PTHR42823">
    <property type="entry name" value="ATP SYNTHASE SUBUNIT A, CHLOROPLASTIC"/>
    <property type="match status" value="1"/>
</dbReference>
<evidence type="ECO:0000256" key="7">
    <source>
        <dbReference type="ARBA" id="ARBA00022989"/>
    </source>
</evidence>
<sequence>MKKMMRVVGILLAAMLVINLILWGLQYILPIRYVTPPLIEGPKVFWSLTIGGLVFNINQTIVTTWIVMAILITVLAIGTRNLSVENPGRFQVVLEMLYSFIENMFLANFGKYKKTFVSFITALFSFIFLCNLISFFLPFIPLVEKLPGGGYSISPFLRSPTADMNTTVGLALLVVVIFLSCAIKTEGVTGYLKGLASPTPVLLVINIIGEIAKPINTSMRLFGNMFAGIIIMGLLYGLTINVAGHLFAFAPGWVAFLHLYFDLFTGTIQSFVFVVLSSVYISETLSDKDDEEEVPLVAAAH</sequence>
<keyword evidence="11" id="KW-1003">Cell membrane</keyword>
<dbReference type="AlphaFoldDB" id="D1AKR6"/>
<feature type="transmembrane region" description="Helical" evidence="11">
    <location>
        <begin position="221"/>
        <end position="247"/>
    </location>
</feature>
<dbReference type="InterPro" id="IPR045082">
    <property type="entry name" value="ATP_syn_F0_a_bact/chloroplast"/>
</dbReference>
<keyword evidence="5 11" id="KW-0812">Transmembrane</keyword>
<evidence type="ECO:0000256" key="2">
    <source>
        <dbReference type="ARBA" id="ARBA00006810"/>
    </source>
</evidence>
<dbReference type="CDD" id="cd00310">
    <property type="entry name" value="ATP-synt_Fo_a_6"/>
    <property type="match status" value="1"/>
</dbReference>
<dbReference type="SUPFAM" id="SSF81336">
    <property type="entry name" value="F1F0 ATP synthase subunit A"/>
    <property type="match status" value="1"/>
</dbReference>
<dbReference type="HOGENOM" id="CLU_041018_2_0_0"/>
<keyword evidence="6 11" id="KW-0375">Hydrogen ion transport</keyword>
<evidence type="ECO:0000256" key="4">
    <source>
        <dbReference type="ARBA" id="ARBA00022547"/>
    </source>
</evidence>
<comment type="function">
    <text evidence="11 12">Key component of the proton channel; it plays a direct role in the translocation of protons across the membrane.</text>
</comment>
<dbReference type="Gene3D" id="1.20.120.220">
    <property type="entry name" value="ATP synthase, F0 complex, subunit A"/>
    <property type="match status" value="1"/>
</dbReference>
<dbReference type="GO" id="GO:0005886">
    <property type="term" value="C:plasma membrane"/>
    <property type="evidence" value="ECO:0007669"/>
    <property type="project" value="UniProtKB-SubCell"/>
</dbReference>
<dbReference type="InterPro" id="IPR023011">
    <property type="entry name" value="ATP_synth_F0_asu_AS"/>
</dbReference>
<dbReference type="GO" id="GO:0042777">
    <property type="term" value="P:proton motive force-driven plasma membrane ATP synthesis"/>
    <property type="evidence" value="ECO:0007669"/>
    <property type="project" value="TreeGrafter"/>
</dbReference>
<comment type="subcellular location">
    <subcellularLocation>
        <location evidence="11">Cell inner membrane</location>
        <topology evidence="11">Multi-pass membrane protein</topology>
    </subcellularLocation>
    <subcellularLocation>
        <location evidence="12">Cell membrane</location>
        <topology evidence="12">Multi-pass membrane protein</topology>
    </subcellularLocation>
    <subcellularLocation>
        <location evidence="1">Membrane</location>
        <topology evidence="1">Multi-pass membrane protein</topology>
    </subcellularLocation>
</comment>
<evidence type="ECO:0000256" key="11">
    <source>
        <dbReference type="HAMAP-Rule" id="MF_01393"/>
    </source>
</evidence>
<evidence type="ECO:0000313" key="14">
    <source>
        <dbReference type="Proteomes" id="UP000000845"/>
    </source>
</evidence>
<dbReference type="KEGG" id="str:Sterm_0197"/>
<dbReference type="PANTHER" id="PTHR42823:SF3">
    <property type="entry name" value="ATP SYNTHASE SUBUNIT A, CHLOROPLASTIC"/>
    <property type="match status" value="1"/>
</dbReference>
<protein>
    <recommendedName>
        <fullName evidence="11 12">ATP synthase subunit a</fullName>
    </recommendedName>
    <alternativeName>
        <fullName evidence="11">ATP synthase F0 sector subunit a</fullName>
    </alternativeName>
    <alternativeName>
        <fullName evidence="11">F-ATPase subunit 6</fullName>
    </alternativeName>
</protein>
<keyword evidence="11" id="KW-0997">Cell inner membrane</keyword>
<evidence type="ECO:0000256" key="6">
    <source>
        <dbReference type="ARBA" id="ARBA00022781"/>
    </source>
</evidence>
<dbReference type="STRING" id="526218.Sterm_0197"/>
<evidence type="ECO:0000256" key="8">
    <source>
        <dbReference type="ARBA" id="ARBA00023065"/>
    </source>
</evidence>
<dbReference type="PRINTS" id="PR00123">
    <property type="entry name" value="ATPASEA"/>
</dbReference>
<keyword evidence="10 11" id="KW-0066">ATP synthesis</keyword>
<dbReference type="EMBL" id="CP001739">
    <property type="protein sequence ID" value="ACZ07082.1"/>
    <property type="molecule type" value="Genomic_DNA"/>
</dbReference>
<proteinExistence type="inferred from homology"/>
<reference evidence="13 14" key="2">
    <citation type="journal article" date="2010" name="Stand. Genomic Sci.">
        <title>Complete genome sequence of Sebaldella termitidis type strain (NCTC 11300).</title>
        <authorList>
            <person name="Harmon-Smith M."/>
            <person name="Celia L."/>
            <person name="Chertkov O."/>
            <person name="Lapidus A."/>
            <person name="Copeland A."/>
            <person name="Glavina Del Rio T."/>
            <person name="Nolan M."/>
            <person name="Lucas S."/>
            <person name="Tice H."/>
            <person name="Cheng J.F."/>
            <person name="Han C."/>
            <person name="Detter J.C."/>
            <person name="Bruce D."/>
            <person name="Goodwin L."/>
            <person name="Pitluck S."/>
            <person name="Pati A."/>
            <person name="Liolios K."/>
            <person name="Ivanova N."/>
            <person name="Mavromatis K."/>
            <person name="Mikhailova N."/>
            <person name="Chen A."/>
            <person name="Palaniappan K."/>
            <person name="Land M."/>
            <person name="Hauser L."/>
            <person name="Chang Y.J."/>
            <person name="Jeffries C.D."/>
            <person name="Brettin T."/>
            <person name="Goker M."/>
            <person name="Beck B."/>
            <person name="Bristow J."/>
            <person name="Eisen J.A."/>
            <person name="Markowitz V."/>
            <person name="Hugenholtz P."/>
            <person name="Kyrpides N.C."/>
            <person name="Klenk H.P."/>
            <person name="Chen F."/>
        </authorList>
    </citation>
    <scope>NUCLEOTIDE SEQUENCE [LARGE SCALE GENOMIC DNA]</scope>
    <source>
        <strain evidence="14">ATCC 33386 / NCTC 11300</strain>
    </source>
</reference>
<dbReference type="eggNOG" id="COG0356">
    <property type="taxonomic scope" value="Bacteria"/>
</dbReference>
<feature type="transmembrane region" description="Helical" evidence="11">
    <location>
        <begin position="7"/>
        <end position="25"/>
    </location>
</feature>
<dbReference type="GO" id="GO:0046933">
    <property type="term" value="F:proton-transporting ATP synthase activity, rotational mechanism"/>
    <property type="evidence" value="ECO:0007669"/>
    <property type="project" value="UniProtKB-UniRule"/>
</dbReference>
<keyword evidence="9 11" id="KW-0472">Membrane</keyword>
<keyword evidence="3 11" id="KW-0813">Transport</keyword>
<dbReference type="Proteomes" id="UP000000845">
    <property type="component" value="Chromosome"/>
</dbReference>
<evidence type="ECO:0000256" key="1">
    <source>
        <dbReference type="ARBA" id="ARBA00004141"/>
    </source>
</evidence>
<feature type="transmembrane region" description="Helical" evidence="11">
    <location>
        <begin position="45"/>
        <end position="78"/>
    </location>
</feature>
<keyword evidence="14" id="KW-1185">Reference proteome</keyword>
<dbReference type="Pfam" id="PF00119">
    <property type="entry name" value="ATP-synt_A"/>
    <property type="match status" value="1"/>
</dbReference>
<evidence type="ECO:0000256" key="5">
    <source>
        <dbReference type="ARBA" id="ARBA00022692"/>
    </source>
</evidence>
<dbReference type="InterPro" id="IPR000568">
    <property type="entry name" value="ATP_synth_F0_asu"/>
</dbReference>
<accession>D1AKR6</accession>
<keyword evidence="7 11" id="KW-1133">Transmembrane helix</keyword>
<dbReference type="NCBIfam" id="TIGR01131">
    <property type="entry name" value="ATP_synt_6_or_A"/>
    <property type="match status" value="1"/>
</dbReference>
<name>D1AKR6_SEBTE</name>
<evidence type="ECO:0000256" key="3">
    <source>
        <dbReference type="ARBA" id="ARBA00022448"/>
    </source>
</evidence>
<evidence type="ECO:0000256" key="10">
    <source>
        <dbReference type="ARBA" id="ARBA00023310"/>
    </source>
</evidence>
<feature type="transmembrane region" description="Helical" evidence="11">
    <location>
        <begin position="259"/>
        <end position="281"/>
    </location>
</feature>
<evidence type="ECO:0000256" key="12">
    <source>
        <dbReference type="RuleBase" id="RU000483"/>
    </source>
</evidence>
<feature type="transmembrane region" description="Helical" evidence="11">
    <location>
        <begin position="164"/>
        <end position="185"/>
    </location>
</feature>
<reference evidence="14" key="1">
    <citation type="submission" date="2009-09" db="EMBL/GenBank/DDBJ databases">
        <title>The complete chromosome of Sebaldella termitidis ATCC 33386.</title>
        <authorList>
            <consortium name="US DOE Joint Genome Institute (JGI-PGF)"/>
            <person name="Lucas S."/>
            <person name="Copeland A."/>
            <person name="Lapidus A."/>
            <person name="Glavina del Rio T."/>
            <person name="Dalin E."/>
            <person name="Tice H."/>
            <person name="Bruce D."/>
            <person name="Goodwin L."/>
            <person name="Pitluck S."/>
            <person name="Kyrpides N."/>
            <person name="Mavromatis K."/>
            <person name="Ivanova N."/>
            <person name="Mikhailova N."/>
            <person name="Sims D."/>
            <person name="Meincke L."/>
            <person name="Brettin T."/>
            <person name="Detter J.C."/>
            <person name="Han C."/>
            <person name="Larimer F."/>
            <person name="Land M."/>
            <person name="Hauser L."/>
            <person name="Markowitz V."/>
            <person name="Cheng J.F."/>
            <person name="Hugenholtz P."/>
            <person name="Woyke T."/>
            <person name="Wu D."/>
            <person name="Eisen J.A."/>
        </authorList>
    </citation>
    <scope>NUCLEOTIDE SEQUENCE [LARGE SCALE GENOMIC DNA]</scope>
    <source>
        <strain evidence="14">ATCC 33386 / NCTC 11300</strain>
    </source>
</reference>
<dbReference type="PROSITE" id="PS00449">
    <property type="entry name" value="ATPASE_A"/>
    <property type="match status" value="1"/>
</dbReference>
<dbReference type="GO" id="GO:0045259">
    <property type="term" value="C:proton-transporting ATP synthase complex"/>
    <property type="evidence" value="ECO:0007669"/>
    <property type="project" value="UniProtKB-KW"/>
</dbReference>
<gene>
    <name evidence="11" type="primary">atpB</name>
    <name evidence="13" type="ordered locus">Sterm_0197</name>
</gene>
<dbReference type="RefSeq" id="WP_012859681.1">
    <property type="nucleotide sequence ID" value="NC_013517.1"/>
</dbReference>
<evidence type="ECO:0000313" key="13">
    <source>
        <dbReference type="EMBL" id="ACZ07082.1"/>
    </source>
</evidence>
<evidence type="ECO:0000256" key="9">
    <source>
        <dbReference type="ARBA" id="ARBA00023136"/>
    </source>
</evidence>
<organism evidence="13 14">
    <name type="scientific">Sebaldella termitidis (strain ATCC 33386 / NCTC 11300)</name>
    <dbReference type="NCBI Taxonomy" id="526218"/>
    <lineage>
        <taxon>Bacteria</taxon>
        <taxon>Fusobacteriati</taxon>
        <taxon>Fusobacteriota</taxon>
        <taxon>Fusobacteriia</taxon>
        <taxon>Fusobacteriales</taxon>
        <taxon>Leptotrichiaceae</taxon>
        <taxon>Sebaldella</taxon>
    </lineage>
</organism>
<keyword evidence="4 11" id="KW-0138">CF(0)</keyword>
<comment type="subunit">
    <text evidence="11">F-type ATPases have 2 components, CF(1) - the catalytic core - and CF(0) - the membrane proton channel. CF(1) has five subunits: alpha(3), beta(3), gamma(1), delta(1), epsilon(1). CF(0) has three main subunits: a(1), b(2) and c(9-12). The alpha and beta chains form an alternating ring which encloses part of the gamma chain. CF(1) is attached to CF(0) by a central stalk formed by the gamma and epsilon chains, while a peripheral stalk is formed by the delta and b chains.</text>
</comment>
<comment type="similarity">
    <text evidence="2 11 12">Belongs to the ATPase A chain family.</text>
</comment>